<accession>A0ACB6QCW8</accession>
<evidence type="ECO:0000313" key="1">
    <source>
        <dbReference type="EMBL" id="KAF2464453.1"/>
    </source>
</evidence>
<dbReference type="Proteomes" id="UP000799755">
    <property type="component" value="Unassembled WGS sequence"/>
</dbReference>
<proteinExistence type="predicted"/>
<keyword evidence="2" id="KW-1185">Reference proteome</keyword>
<gene>
    <name evidence="1" type="ORF">BDR25DRAFT_296692</name>
</gene>
<sequence length="334" mass="36798">MDSSSWKAYGKIDPELEAMVPNMPNSTLGDYPDVPSLRQGVMDQVMEGIKAGIFSIPDLGGIRKEEIHIPARDGYSIRALHYRSEGGETGPVVVLFHGGGWVFGMPEMFEKHVVWLCKELGFVVVAVEYRKAPEDIFPTAANDAVDAVNWVGQNAAKLGAEPFKGFIVGGSSAGANLTAVATHEAADAKLSPPITGVWLQVPCLVHSDAVPEQYKAHYNSYEEFKDAMVLDRKAMNLIYTDNYKPDPKSLLFNTLLRSGHKSQPPTYFQVCGMDPLRDEGLIYEYALRKDGVPTKLDIYPGIPHSGLDFMPFLSQSKKGVDDLKSGFQWLLSKK</sequence>
<name>A0ACB6QCW8_9PLEO</name>
<organism evidence="1 2">
    <name type="scientific">Lindgomyces ingoldianus</name>
    <dbReference type="NCBI Taxonomy" id="673940"/>
    <lineage>
        <taxon>Eukaryota</taxon>
        <taxon>Fungi</taxon>
        <taxon>Dikarya</taxon>
        <taxon>Ascomycota</taxon>
        <taxon>Pezizomycotina</taxon>
        <taxon>Dothideomycetes</taxon>
        <taxon>Pleosporomycetidae</taxon>
        <taxon>Pleosporales</taxon>
        <taxon>Lindgomycetaceae</taxon>
        <taxon>Lindgomyces</taxon>
    </lineage>
</organism>
<reference evidence="1" key="1">
    <citation type="journal article" date="2020" name="Stud. Mycol.">
        <title>101 Dothideomycetes genomes: a test case for predicting lifestyles and emergence of pathogens.</title>
        <authorList>
            <person name="Haridas S."/>
            <person name="Albert R."/>
            <person name="Binder M."/>
            <person name="Bloem J."/>
            <person name="Labutti K."/>
            <person name="Salamov A."/>
            <person name="Andreopoulos B."/>
            <person name="Baker S."/>
            <person name="Barry K."/>
            <person name="Bills G."/>
            <person name="Bluhm B."/>
            <person name="Cannon C."/>
            <person name="Castanera R."/>
            <person name="Culley D."/>
            <person name="Daum C."/>
            <person name="Ezra D."/>
            <person name="Gonzalez J."/>
            <person name="Henrissat B."/>
            <person name="Kuo A."/>
            <person name="Liang C."/>
            <person name="Lipzen A."/>
            <person name="Lutzoni F."/>
            <person name="Magnuson J."/>
            <person name="Mondo S."/>
            <person name="Nolan M."/>
            <person name="Ohm R."/>
            <person name="Pangilinan J."/>
            <person name="Park H.-J."/>
            <person name="Ramirez L."/>
            <person name="Alfaro M."/>
            <person name="Sun H."/>
            <person name="Tritt A."/>
            <person name="Yoshinaga Y."/>
            <person name="Zwiers L.-H."/>
            <person name="Turgeon B."/>
            <person name="Goodwin S."/>
            <person name="Spatafora J."/>
            <person name="Crous P."/>
            <person name="Grigoriev I."/>
        </authorList>
    </citation>
    <scope>NUCLEOTIDE SEQUENCE</scope>
    <source>
        <strain evidence="1">ATCC 200398</strain>
    </source>
</reference>
<comment type="caution">
    <text evidence="1">The sequence shown here is derived from an EMBL/GenBank/DDBJ whole genome shotgun (WGS) entry which is preliminary data.</text>
</comment>
<protein>
    <submittedName>
        <fullName evidence="1">Alpha/beta-hydrolase</fullName>
    </submittedName>
</protein>
<evidence type="ECO:0000313" key="2">
    <source>
        <dbReference type="Proteomes" id="UP000799755"/>
    </source>
</evidence>
<dbReference type="EMBL" id="MU003536">
    <property type="protein sequence ID" value="KAF2464453.1"/>
    <property type="molecule type" value="Genomic_DNA"/>
</dbReference>